<keyword evidence="2" id="KW-1185">Reference proteome</keyword>
<accession>A0ABQ3UUH9</accession>
<gene>
    <name evidence="1" type="ORF">KSB_48230</name>
</gene>
<protein>
    <recommendedName>
        <fullName evidence="3">Transposase IS204/IS1001/IS1096/IS1165 DDE domain-containing protein</fullName>
    </recommendedName>
</protein>
<name>A0ABQ3UUH9_9CHLR</name>
<organism evidence="1 2">
    <name type="scientific">Ktedonobacter robiniae</name>
    <dbReference type="NCBI Taxonomy" id="2778365"/>
    <lineage>
        <taxon>Bacteria</taxon>
        <taxon>Bacillati</taxon>
        <taxon>Chloroflexota</taxon>
        <taxon>Ktedonobacteria</taxon>
        <taxon>Ktedonobacterales</taxon>
        <taxon>Ktedonobacteraceae</taxon>
        <taxon>Ktedonobacter</taxon>
    </lineage>
</organism>
<evidence type="ECO:0000313" key="1">
    <source>
        <dbReference type="EMBL" id="GHO56348.1"/>
    </source>
</evidence>
<evidence type="ECO:0000313" key="2">
    <source>
        <dbReference type="Proteomes" id="UP000654345"/>
    </source>
</evidence>
<dbReference type="EMBL" id="BNJG01000002">
    <property type="protein sequence ID" value="GHO56348.1"/>
    <property type="molecule type" value="Genomic_DNA"/>
</dbReference>
<comment type="caution">
    <text evidence="1">The sequence shown here is derived from an EMBL/GenBank/DDBJ whole genome shotgun (WGS) entry which is preliminary data.</text>
</comment>
<reference evidence="1 2" key="1">
    <citation type="journal article" date="2021" name="Int. J. Syst. Evol. Microbiol.">
        <title>Reticulibacter mediterranei gen. nov., sp. nov., within the new family Reticulibacteraceae fam. nov., and Ktedonospora formicarum gen. nov., sp. nov., Ktedonobacter robiniae sp. nov., Dictyobacter formicarum sp. nov. and Dictyobacter arantiisoli sp. nov., belonging to the class Ktedonobacteria.</title>
        <authorList>
            <person name="Yabe S."/>
            <person name="Zheng Y."/>
            <person name="Wang C.M."/>
            <person name="Sakai Y."/>
            <person name="Abe K."/>
            <person name="Yokota A."/>
            <person name="Donadio S."/>
            <person name="Cavaletti L."/>
            <person name="Monciardini P."/>
        </authorList>
    </citation>
    <scope>NUCLEOTIDE SEQUENCE [LARGE SCALE GENOMIC DNA]</scope>
    <source>
        <strain evidence="1 2">SOSP1-30</strain>
    </source>
</reference>
<dbReference type="Proteomes" id="UP000654345">
    <property type="component" value="Unassembled WGS sequence"/>
</dbReference>
<evidence type="ECO:0008006" key="3">
    <source>
        <dbReference type="Google" id="ProtNLM"/>
    </source>
</evidence>
<sequence length="314" mass="35318">MEHVQTTQAYLPDKQEAILRFKALRLAMSADGAMVPLVGGEWAEVRTLAIGEVPATGATNTTLATVHVGKLSYFSRLSDSATFIDLAEVETRRRHLVGAKEVCAIMDGAEWLQGMIDVHRPDAVRIPDFPHAAEHVAKLLEALSAQGTCFPENLLQRCLHVLKERGPATLAKMAAGLSEEEISQPEVREHLGYLQKRCSQMQYLFFRQAGWPLGSGMVESANKLVVERRLKGPGMRWERHDVNPMLALRNGICNERWQETWQLASSQRRKERRHLRCQRAAQRLNPLSASGGFCITPHTHQLKQGRGKKRLHLR</sequence>
<proteinExistence type="predicted"/>